<protein>
    <submittedName>
        <fullName evidence="2">Transglutaminase-like putative cysteine protease</fullName>
    </submittedName>
</protein>
<dbReference type="EMBL" id="JAVDVX010000009">
    <property type="protein sequence ID" value="MDR7091980.1"/>
    <property type="molecule type" value="Genomic_DNA"/>
</dbReference>
<dbReference type="SMART" id="SM00460">
    <property type="entry name" value="TGc"/>
    <property type="match status" value="1"/>
</dbReference>
<proteinExistence type="predicted"/>
<dbReference type="RefSeq" id="WP_310075836.1">
    <property type="nucleotide sequence ID" value="NZ_JAVDVX010000009.1"/>
</dbReference>
<reference evidence="2 3" key="1">
    <citation type="submission" date="2023-07" db="EMBL/GenBank/DDBJ databases">
        <title>Sorghum-associated microbial communities from plants grown in Nebraska, USA.</title>
        <authorList>
            <person name="Schachtman D."/>
        </authorList>
    </citation>
    <scope>NUCLEOTIDE SEQUENCE [LARGE SCALE GENOMIC DNA]</scope>
    <source>
        <strain evidence="2 3">BE190</strain>
    </source>
</reference>
<name>A0ABU1V3H2_9GAMM</name>
<dbReference type="PANTHER" id="PTHR33490:SF7">
    <property type="entry name" value="BLR2979 PROTEIN"/>
    <property type="match status" value="1"/>
</dbReference>
<sequence>MKYRIIHSTRYRYALSVSNCYNLAYVLPRYTEKQRIDSIEVKVSPLATTRNMRTDYFGNQFLQFSIEKDHTELDVSITSEITIKDTAININLDFGNPCTYVKYLLKHSKDWETLCAREFMLDSPMVQQHPDLAEYAAASFPDDRPFLSAVMELTQRIFTDFIYDPEFSDVATPLADVLKYKRGVCQDFAHFAIGCLRSLGYPARYVSGYLETLPAPGQEKLIGADATHAWFAVYSPGEGWYEFDPTNNKITGEQHITTAWGRDYSDVAPLKGVIFGGGHSPQLFVSVDVRRIEDDFIPTQSQSQSQN</sequence>
<dbReference type="SUPFAM" id="SSF54001">
    <property type="entry name" value="Cysteine proteinases"/>
    <property type="match status" value="1"/>
</dbReference>
<dbReference type="InterPro" id="IPR002931">
    <property type="entry name" value="Transglutaminase-like"/>
</dbReference>
<gene>
    <name evidence="2" type="ORF">J2X05_004018</name>
</gene>
<evidence type="ECO:0000313" key="2">
    <source>
        <dbReference type="EMBL" id="MDR7091980.1"/>
    </source>
</evidence>
<comment type="caution">
    <text evidence="2">The sequence shown here is derived from an EMBL/GenBank/DDBJ whole genome shotgun (WGS) entry which is preliminary data.</text>
</comment>
<dbReference type="Pfam" id="PF01841">
    <property type="entry name" value="Transglut_core"/>
    <property type="match status" value="1"/>
</dbReference>
<feature type="domain" description="Transglutaminase-like" evidence="1">
    <location>
        <begin position="177"/>
        <end position="247"/>
    </location>
</feature>
<evidence type="ECO:0000259" key="1">
    <source>
        <dbReference type="SMART" id="SM00460"/>
    </source>
</evidence>
<dbReference type="Pfam" id="PF08379">
    <property type="entry name" value="Bact_transglu_N"/>
    <property type="match status" value="1"/>
</dbReference>
<dbReference type="PANTHER" id="PTHR33490">
    <property type="entry name" value="BLR5614 PROTEIN-RELATED"/>
    <property type="match status" value="1"/>
</dbReference>
<keyword evidence="3" id="KW-1185">Reference proteome</keyword>
<dbReference type="Gene3D" id="3.10.620.30">
    <property type="match status" value="1"/>
</dbReference>
<dbReference type="InterPro" id="IPR013589">
    <property type="entry name" value="Bac_transglu_N"/>
</dbReference>
<accession>A0ABU1V3H2</accession>
<dbReference type="Proteomes" id="UP001253595">
    <property type="component" value="Unassembled WGS sequence"/>
</dbReference>
<evidence type="ECO:0000313" key="3">
    <source>
        <dbReference type="Proteomes" id="UP001253595"/>
    </source>
</evidence>
<dbReference type="InterPro" id="IPR038765">
    <property type="entry name" value="Papain-like_cys_pep_sf"/>
</dbReference>
<organism evidence="2 3">
    <name type="scientific">Cellvibrio fibrivorans</name>
    <dbReference type="NCBI Taxonomy" id="126350"/>
    <lineage>
        <taxon>Bacteria</taxon>
        <taxon>Pseudomonadati</taxon>
        <taxon>Pseudomonadota</taxon>
        <taxon>Gammaproteobacteria</taxon>
        <taxon>Cellvibrionales</taxon>
        <taxon>Cellvibrionaceae</taxon>
        <taxon>Cellvibrio</taxon>
    </lineage>
</organism>